<organism evidence="2 3">
    <name type="scientific">Phytophthora fragariaefolia</name>
    <dbReference type="NCBI Taxonomy" id="1490495"/>
    <lineage>
        <taxon>Eukaryota</taxon>
        <taxon>Sar</taxon>
        <taxon>Stramenopiles</taxon>
        <taxon>Oomycota</taxon>
        <taxon>Peronosporomycetes</taxon>
        <taxon>Peronosporales</taxon>
        <taxon>Peronosporaceae</taxon>
        <taxon>Phytophthora</taxon>
    </lineage>
</organism>
<gene>
    <name evidence="2" type="ORF">Pfra01_000286500</name>
</gene>
<reference evidence="2" key="1">
    <citation type="submission" date="2023-04" db="EMBL/GenBank/DDBJ databases">
        <title>Phytophthora fragariaefolia NBRC 109709.</title>
        <authorList>
            <person name="Ichikawa N."/>
            <person name="Sato H."/>
            <person name="Tonouchi N."/>
        </authorList>
    </citation>
    <scope>NUCLEOTIDE SEQUENCE</scope>
    <source>
        <strain evidence="2">NBRC 109709</strain>
    </source>
</reference>
<keyword evidence="3" id="KW-1185">Reference proteome</keyword>
<proteinExistence type="predicted"/>
<name>A0A9W6WXL0_9STRA</name>
<dbReference type="OrthoDB" id="127590at2759"/>
<feature type="compositionally biased region" description="Basic and acidic residues" evidence="1">
    <location>
        <begin position="1"/>
        <end position="17"/>
    </location>
</feature>
<protein>
    <submittedName>
        <fullName evidence="2">Unnamed protein product</fullName>
    </submittedName>
</protein>
<dbReference type="EMBL" id="BSXT01000228">
    <property type="protein sequence ID" value="GMF21468.1"/>
    <property type="molecule type" value="Genomic_DNA"/>
</dbReference>
<feature type="compositionally biased region" description="Low complexity" evidence="1">
    <location>
        <begin position="36"/>
        <end position="47"/>
    </location>
</feature>
<dbReference type="Proteomes" id="UP001165121">
    <property type="component" value="Unassembled WGS sequence"/>
</dbReference>
<accession>A0A9W6WXL0</accession>
<feature type="compositionally biased region" description="Acidic residues" evidence="1">
    <location>
        <begin position="18"/>
        <end position="33"/>
    </location>
</feature>
<dbReference type="AlphaFoldDB" id="A0A9W6WXL0"/>
<evidence type="ECO:0000313" key="3">
    <source>
        <dbReference type="Proteomes" id="UP001165121"/>
    </source>
</evidence>
<comment type="caution">
    <text evidence="2">The sequence shown here is derived from an EMBL/GenBank/DDBJ whole genome shotgun (WGS) entry which is preliminary data.</text>
</comment>
<sequence length="178" mass="19245">MERKLLADHCAHDHLFEDNEEEGEVQVDYDESPGEAPGSSSQSTSGTPAPPARDASPRVPHTPNPFPKRPAGLLAVRQLSEPRDPSQGEVDIAMEAPGVTNDLDETQSRPIALERQASVSRRPVSRPLLTRSVRECGFQPLDPAETARQAASQLLNTYVIGPAARTPELLAPRSVRAS</sequence>
<feature type="region of interest" description="Disordered" evidence="1">
    <location>
        <begin position="1"/>
        <end position="126"/>
    </location>
</feature>
<evidence type="ECO:0000313" key="2">
    <source>
        <dbReference type="EMBL" id="GMF21468.1"/>
    </source>
</evidence>
<evidence type="ECO:0000256" key="1">
    <source>
        <dbReference type="SAM" id="MobiDB-lite"/>
    </source>
</evidence>